<evidence type="ECO:0000256" key="2">
    <source>
        <dbReference type="ARBA" id="ARBA00011738"/>
    </source>
</evidence>
<keyword evidence="4" id="KW-0052">Apoplast</keyword>
<reference evidence="5" key="2">
    <citation type="submission" date="2020-08" db="EMBL/GenBank/DDBJ databases">
        <title>Plant Genome Project.</title>
        <authorList>
            <person name="Zhang R.-G."/>
        </authorList>
    </citation>
    <scope>NUCLEOTIDE SEQUENCE</scope>
    <source>
        <strain evidence="5">Huo1</strain>
        <tissue evidence="5">Leaf</tissue>
    </source>
</reference>
<keyword evidence="6" id="KW-1185">Reference proteome</keyword>
<evidence type="ECO:0000256" key="4">
    <source>
        <dbReference type="RuleBase" id="RU363099"/>
    </source>
</evidence>
<dbReference type="GO" id="GO:0048046">
    <property type="term" value="C:apoplast"/>
    <property type="evidence" value="ECO:0007669"/>
    <property type="project" value="UniProtKB-SubCell"/>
</dbReference>
<name>A0A8X8XC95_SALSN</name>
<dbReference type="EMBL" id="PNBA02000010">
    <property type="protein sequence ID" value="KAG6410890.1"/>
    <property type="molecule type" value="Genomic_DNA"/>
</dbReference>
<dbReference type="GO" id="GO:0009699">
    <property type="term" value="P:phenylpropanoid biosynthetic process"/>
    <property type="evidence" value="ECO:0007669"/>
    <property type="project" value="UniProtKB-ARBA"/>
</dbReference>
<reference evidence="5" key="1">
    <citation type="submission" date="2018-01" db="EMBL/GenBank/DDBJ databases">
        <authorList>
            <person name="Mao J.F."/>
        </authorList>
    </citation>
    <scope>NUCLEOTIDE SEQUENCE</scope>
    <source>
        <strain evidence="5">Huo1</strain>
        <tissue evidence="5">Leaf</tissue>
    </source>
</reference>
<keyword evidence="3 4" id="KW-0964">Secreted</keyword>
<dbReference type="PANTHER" id="PTHR21495">
    <property type="entry name" value="NUCLEOPORIN-RELATED"/>
    <property type="match status" value="1"/>
</dbReference>
<accession>A0A8X8XC95</accession>
<dbReference type="Pfam" id="PF03018">
    <property type="entry name" value="Dirigent"/>
    <property type="match status" value="1"/>
</dbReference>
<comment type="similarity">
    <text evidence="1 4">Belongs to the plant dirigent protein family.</text>
</comment>
<protein>
    <recommendedName>
        <fullName evidence="4">Dirigent protein</fullName>
    </recommendedName>
</protein>
<evidence type="ECO:0000256" key="1">
    <source>
        <dbReference type="ARBA" id="ARBA00010746"/>
    </source>
</evidence>
<dbReference type="InterPro" id="IPR044859">
    <property type="entry name" value="Allene_oxi_cyc_Dirigent"/>
</dbReference>
<evidence type="ECO:0000256" key="3">
    <source>
        <dbReference type="ARBA" id="ARBA00022525"/>
    </source>
</evidence>
<feature type="signal peptide" evidence="4">
    <location>
        <begin position="1"/>
        <end position="22"/>
    </location>
</feature>
<evidence type="ECO:0000313" key="5">
    <source>
        <dbReference type="EMBL" id="KAG6410890.1"/>
    </source>
</evidence>
<sequence>MKNQTTLVLLSIISYLLIATHARKQIPTTAAATGKSWVRTIVRGSENITQLHFYVHDVRAGENATLYRVANSSITATSPTSFGSVNVFDDLITAEPDINSEQVARAQGTSTSADLVNQAVAISMNFYITSGEFSGSTVSIAGRNPVTEASRELPVTGGTGAFRFARGYAVTTTYLHDSEANYSILEYTVYVTYSNVALWSDILDVVTCYTIHCFSPLNAFKRVAESLEKLMDATREELPDTMAVVRLSGMEISDLTMELCDNGFG</sequence>
<organism evidence="5">
    <name type="scientific">Salvia splendens</name>
    <name type="common">Scarlet sage</name>
    <dbReference type="NCBI Taxonomy" id="180675"/>
    <lineage>
        <taxon>Eukaryota</taxon>
        <taxon>Viridiplantae</taxon>
        <taxon>Streptophyta</taxon>
        <taxon>Embryophyta</taxon>
        <taxon>Tracheophyta</taxon>
        <taxon>Spermatophyta</taxon>
        <taxon>Magnoliopsida</taxon>
        <taxon>eudicotyledons</taxon>
        <taxon>Gunneridae</taxon>
        <taxon>Pentapetalae</taxon>
        <taxon>asterids</taxon>
        <taxon>lamiids</taxon>
        <taxon>Lamiales</taxon>
        <taxon>Lamiaceae</taxon>
        <taxon>Nepetoideae</taxon>
        <taxon>Mentheae</taxon>
        <taxon>Salviinae</taxon>
        <taxon>Salvia</taxon>
        <taxon>Salvia subgen. Calosphace</taxon>
        <taxon>core Calosphace</taxon>
    </lineage>
</organism>
<comment type="function">
    <text evidence="4">Dirigent proteins impart stereoselectivity on the phenoxy radical-coupling reaction, yielding optically active lignans from two molecules of coniferyl alcohol in the biosynthesis of lignans, flavonolignans, and alkaloids and thus plays a central role in plant secondary metabolism.</text>
</comment>
<feature type="chain" id="PRO_5036518253" description="Dirigent protein" evidence="4">
    <location>
        <begin position="23"/>
        <end position="265"/>
    </location>
</feature>
<comment type="subunit">
    <text evidence="2 4">Homodimer.</text>
</comment>
<dbReference type="AlphaFoldDB" id="A0A8X8XC95"/>
<comment type="caution">
    <text evidence="5">The sequence shown here is derived from an EMBL/GenBank/DDBJ whole genome shotgun (WGS) entry which is preliminary data.</text>
</comment>
<dbReference type="Gene3D" id="2.40.480.10">
    <property type="entry name" value="Allene oxide cyclase-like"/>
    <property type="match status" value="1"/>
</dbReference>
<proteinExistence type="inferred from homology"/>
<dbReference type="Proteomes" id="UP000298416">
    <property type="component" value="Unassembled WGS sequence"/>
</dbReference>
<dbReference type="InterPro" id="IPR004265">
    <property type="entry name" value="Dirigent"/>
</dbReference>
<keyword evidence="4" id="KW-0732">Signal</keyword>
<evidence type="ECO:0000313" key="6">
    <source>
        <dbReference type="Proteomes" id="UP000298416"/>
    </source>
</evidence>
<gene>
    <name evidence="5" type="ORF">SASPL_128963</name>
</gene>
<comment type="subcellular location">
    <subcellularLocation>
        <location evidence="4">Secreted</location>
        <location evidence="4">Extracellular space</location>
        <location evidence="4">Apoplast</location>
    </subcellularLocation>
</comment>